<accession>A0A382ESX8</accession>
<dbReference type="AlphaFoldDB" id="A0A382ESX8"/>
<reference evidence="1" key="1">
    <citation type="submission" date="2018-05" db="EMBL/GenBank/DDBJ databases">
        <authorList>
            <person name="Lanie J.A."/>
            <person name="Ng W.-L."/>
            <person name="Kazmierczak K.M."/>
            <person name="Andrzejewski T.M."/>
            <person name="Davidsen T.M."/>
            <person name="Wayne K.J."/>
            <person name="Tettelin H."/>
            <person name="Glass J.I."/>
            <person name="Rusch D."/>
            <person name="Podicherti R."/>
            <person name="Tsui H.-C.T."/>
            <person name="Winkler M.E."/>
        </authorList>
    </citation>
    <scope>NUCLEOTIDE SEQUENCE</scope>
</reference>
<protein>
    <submittedName>
        <fullName evidence="1">Uncharacterized protein</fullName>
    </submittedName>
</protein>
<organism evidence="1">
    <name type="scientific">marine metagenome</name>
    <dbReference type="NCBI Taxonomy" id="408172"/>
    <lineage>
        <taxon>unclassified sequences</taxon>
        <taxon>metagenomes</taxon>
        <taxon>ecological metagenomes</taxon>
    </lineage>
</organism>
<dbReference type="EMBL" id="UINC01045838">
    <property type="protein sequence ID" value="SVB53083.1"/>
    <property type="molecule type" value="Genomic_DNA"/>
</dbReference>
<sequence length="118" mass="13630">MIAFDVTAPEAKGRWFPWAILTFGTEPYEAAANLVDDWCDGSIKRLELCDVLTFKSYEDAWQISLVFRSELTKIPLGDAKRKPLIFEKKLPPVIDKFKAADIQRWMNLKDSKTNQMVF</sequence>
<name>A0A382ESX8_9ZZZZ</name>
<gene>
    <name evidence="1" type="ORF">METZ01_LOCUS205937</name>
</gene>
<evidence type="ECO:0000313" key="1">
    <source>
        <dbReference type="EMBL" id="SVB53083.1"/>
    </source>
</evidence>
<proteinExistence type="predicted"/>